<protein>
    <recommendedName>
        <fullName evidence="3">ParB/Sulfiredoxin domain-containing protein</fullName>
    </recommendedName>
</protein>
<accession>A0A1Y3Z7P1</accession>
<name>A0A1Y3Z7P1_9BACE</name>
<dbReference type="AlphaFoldDB" id="A0A1Y3Z7P1"/>
<dbReference type="Proteomes" id="UP000195386">
    <property type="component" value="Unassembled WGS sequence"/>
</dbReference>
<evidence type="ECO:0000313" key="1">
    <source>
        <dbReference type="EMBL" id="OUO02541.1"/>
    </source>
</evidence>
<sequence>MKRFEIVTLTSLVSEGKKIACLSGNRDFDKKIVKTKMKSLEKCRQLMPAVVVDATDAINQGLEVVDFATGDVIGKEEAVNYLVLVEGNHRYAAHCGLLAKDEKYTSEFYVMYALNVEVTIAKMLSEINIATNPWKGRDFVKGAKMSNPHEELPLLDAMNDLTKEEFSLTAASKWLTFTPKVNKHVMDNAINGIILDELKNTSGLERGQRLLEAAKVRFMVKDIKARTLINWIISKYEATDNEEKANFTDKMERFLRSISKEDADYIKNAKGETGGDTKENIINQKLTELWGNFEG</sequence>
<reference evidence="2" key="1">
    <citation type="submission" date="2017-04" db="EMBL/GenBank/DDBJ databases">
        <title>Function of individual gut microbiota members based on whole genome sequencing of pure cultures obtained from chicken caecum.</title>
        <authorList>
            <person name="Medvecky M."/>
            <person name="Cejkova D."/>
            <person name="Polansky O."/>
            <person name="Karasova D."/>
            <person name="Kubasova T."/>
            <person name="Cizek A."/>
            <person name="Rychlik I."/>
        </authorList>
    </citation>
    <scope>NUCLEOTIDE SEQUENCE [LARGE SCALE GENOMIC DNA]</scope>
    <source>
        <strain evidence="2">An43</strain>
    </source>
</reference>
<proteinExistence type="predicted"/>
<gene>
    <name evidence="1" type="ORF">B5F97_03215</name>
</gene>
<comment type="caution">
    <text evidence="1">The sequence shown here is derived from an EMBL/GenBank/DDBJ whole genome shotgun (WGS) entry which is preliminary data.</text>
</comment>
<evidence type="ECO:0000313" key="2">
    <source>
        <dbReference type="Proteomes" id="UP000195386"/>
    </source>
</evidence>
<organism evidence="1 2">
    <name type="scientific">Bacteroides clarus</name>
    <dbReference type="NCBI Taxonomy" id="626929"/>
    <lineage>
        <taxon>Bacteria</taxon>
        <taxon>Pseudomonadati</taxon>
        <taxon>Bacteroidota</taxon>
        <taxon>Bacteroidia</taxon>
        <taxon>Bacteroidales</taxon>
        <taxon>Bacteroidaceae</taxon>
        <taxon>Bacteroides</taxon>
    </lineage>
</organism>
<evidence type="ECO:0008006" key="3">
    <source>
        <dbReference type="Google" id="ProtNLM"/>
    </source>
</evidence>
<dbReference type="RefSeq" id="WP_087425421.1">
    <property type="nucleotide sequence ID" value="NZ_NFII01000002.1"/>
</dbReference>
<dbReference type="EMBL" id="NFII01000002">
    <property type="protein sequence ID" value="OUO02541.1"/>
    <property type="molecule type" value="Genomic_DNA"/>
</dbReference>